<dbReference type="PANTHER" id="PTHR46232">
    <property type="entry name" value="SMARCE1 REGULATOR OF CHROMATIN"/>
    <property type="match status" value="1"/>
</dbReference>
<feature type="compositionally biased region" description="Pro residues" evidence="3">
    <location>
        <begin position="515"/>
        <end position="565"/>
    </location>
</feature>
<feature type="compositionally biased region" description="Pro residues" evidence="3">
    <location>
        <begin position="585"/>
        <end position="597"/>
    </location>
</feature>
<dbReference type="SMART" id="SM00398">
    <property type="entry name" value="HMG"/>
    <property type="match status" value="1"/>
</dbReference>
<feature type="region of interest" description="Disordered" evidence="3">
    <location>
        <begin position="38"/>
        <end position="107"/>
    </location>
</feature>
<feature type="compositionally biased region" description="Pro residues" evidence="3">
    <location>
        <begin position="621"/>
        <end position="639"/>
    </location>
</feature>
<dbReference type="Gene3D" id="1.10.30.10">
    <property type="entry name" value="High mobility group box domain"/>
    <property type="match status" value="1"/>
</dbReference>
<dbReference type="CDD" id="cd21983">
    <property type="entry name" value="HMG-box_SMARCE1"/>
    <property type="match status" value="1"/>
</dbReference>
<feature type="compositionally biased region" description="Low complexity" evidence="3">
    <location>
        <begin position="598"/>
        <end position="620"/>
    </location>
</feature>
<reference evidence="5" key="1">
    <citation type="submission" date="2023-10" db="EMBL/GenBank/DDBJ databases">
        <title>Genome assemblies of two species of porcelain crab, Petrolisthes cinctipes and Petrolisthes manimaculis (Anomura: Porcellanidae).</title>
        <authorList>
            <person name="Angst P."/>
        </authorList>
    </citation>
    <scope>NUCLEOTIDE SEQUENCE</scope>
    <source>
        <strain evidence="5">PB745_01</strain>
        <tissue evidence="5">Gill</tissue>
    </source>
</reference>
<keyword evidence="1" id="KW-0539">Nucleus</keyword>
<dbReference type="GO" id="GO:0016922">
    <property type="term" value="F:nuclear receptor binding"/>
    <property type="evidence" value="ECO:0007669"/>
    <property type="project" value="TreeGrafter"/>
</dbReference>
<feature type="compositionally biased region" description="Low complexity" evidence="3">
    <location>
        <begin position="358"/>
        <end position="372"/>
    </location>
</feature>
<name>A0AAE1FQ59_PETCI</name>
<dbReference type="FunFam" id="1.10.30.10:FF:000048">
    <property type="entry name" value="Putative SWI/SNF-related matrix-associated actin-dependent regulator chromatin subfamily E member"/>
    <property type="match status" value="1"/>
</dbReference>
<dbReference type="InterPro" id="IPR009071">
    <property type="entry name" value="HMG_box_dom"/>
</dbReference>
<feature type="compositionally biased region" description="Basic and acidic residues" evidence="3">
    <location>
        <begin position="337"/>
        <end position="347"/>
    </location>
</feature>
<dbReference type="SUPFAM" id="SSF47095">
    <property type="entry name" value="HMG-box"/>
    <property type="match status" value="1"/>
</dbReference>
<evidence type="ECO:0000259" key="4">
    <source>
        <dbReference type="PROSITE" id="PS50118"/>
    </source>
</evidence>
<feature type="coiled-coil region" evidence="2">
    <location>
        <begin position="266"/>
        <end position="300"/>
    </location>
</feature>
<feature type="domain" description="HMG box" evidence="4">
    <location>
        <begin position="103"/>
        <end position="171"/>
    </location>
</feature>
<keyword evidence="6" id="KW-1185">Reference proteome</keyword>
<dbReference type="Proteomes" id="UP001286313">
    <property type="component" value="Unassembled WGS sequence"/>
</dbReference>
<dbReference type="GO" id="GO:0031492">
    <property type="term" value="F:nucleosomal DNA binding"/>
    <property type="evidence" value="ECO:0007669"/>
    <property type="project" value="TreeGrafter"/>
</dbReference>
<dbReference type="AlphaFoldDB" id="A0AAE1FQ59"/>
<proteinExistence type="predicted"/>
<dbReference type="PANTHER" id="PTHR46232:SF1">
    <property type="entry name" value="SWI_SNF-RELATED MATRIX-ASSOCIATED ACTIN-DEPENDENT REGULATOR OF CHROMATIN SUBFAMILY E MEMBER 1"/>
    <property type="match status" value="1"/>
</dbReference>
<feature type="region of interest" description="Disordered" evidence="3">
    <location>
        <begin position="337"/>
        <end position="373"/>
    </location>
</feature>
<keyword evidence="2" id="KW-0175">Coiled coil</keyword>
<feature type="compositionally biased region" description="Polar residues" evidence="3">
    <location>
        <begin position="63"/>
        <end position="79"/>
    </location>
</feature>
<evidence type="ECO:0000313" key="5">
    <source>
        <dbReference type="EMBL" id="KAK3878459.1"/>
    </source>
</evidence>
<feature type="compositionally biased region" description="Low complexity" evidence="3">
    <location>
        <begin position="455"/>
        <end position="514"/>
    </location>
</feature>
<evidence type="ECO:0000313" key="6">
    <source>
        <dbReference type="Proteomes" id="UP001286313"/>
    </source>
</evidence>
<dbReference type="GO" id="GO:0016514">
    <property type="term" value="C:SWI/SNF complex"/>
    <property type="evidence" value="ECO:0007669"/>
    <property type="project" value="TreeGrafter"/>
</dbReference>
<evidence type="ECO:0000256" key="3">
    <source>
        <dbReference type="SAM" id="MobiDB-lite"/>
    </source>
</evidence>
<feature type="region of interest" description="Disordered" evidence="3">
    <location>
        <begin position="390"/>
        <end position="696"/>
    </location>
</feature>
<sequence>MSLPSNYRQVAMMGPAPSPGATHVYMPATTHMSNILKERLARTPSAAASSSSSKGVGEANVPSPFSTPSHGNPSFTPQKMGTGKGAVSKQAVDGRIPKPPKAPDKPLMPYMRYSRKVWDQVKAANTELKLWEIGKIIGSMWRDLPEADKQDFVDEYESEKVDYEKALKTYHASPSYQAYLNAKSRGAVAPEEKEVVDRTAAATTTKLDRRIDIQPAEDEEGQYYDDGLSMKQVSHSRYSRNHRLINEIFSETVVPDVRSVVTSQRLTVLKRQVQSLTMHQKKLETELQQIEEKFEAKKRKFIEAGDNFQLELKKVKAMAPKLDEGSFAAMVERQKEVVRRETEDRQRTAQGLPPRPPSTSSSTSPSPSSTTTIMQALPCTPIAATATAAVVSSGGRAEEGTEATGPAPQNTATLVDATPPTIQESSESGGDVDSKGEACTDVMTTTTTPPPPPSIDVTSTTTTTTTTTNFTTTTTNTTTAVNGPTPSTTTTTTTPTTPIPPTQSGTSTPTLQLPTPTPSLPQLPTPTPSLPTPTPSLPQLPTPTPSLPKLPTPTPSLPTPTPSLPQLPTLTAALTQQSGVTPTLPQLPPRQPTPTPTTTPTTTPTLQSGVTSTPTQLPTPTTTPPPPQVPTPTVTPPQPQQQQQQHANNPTVISPPPQMNPGGGGGGGSPQPPNPAPVTPPTAVPTPPHQASTPPS</sequence>
<keyword evidence="1" id="KW-0238">DNA-binding</keyword>
<feature type="DNA-binding region" description="HMG box" evidence="1">
    <location>
        <begin position="103"/>
        <end position="171"/>
    </location>
</feature>
<accession>A0AAE1FQ59</accession>
<dbReference type="Pfam" id="PF00505">
    <property type="entry name" value="HMG_box"/>
    <property type="match status" value="1"/>
</dbReference>
<organism evidence="5 6">
    <name type="scientific">Petrolisthes cinctipes</name>
    <name type="common">Flat porcelain crab</name>
    <dbReference type="NCBI Taxonomy" id="88211"/>
    <lineage>
        <taxon>Eukaryota</taxon>
        <taxon>Metazoa</taxon>
        <taxon>Ecdysozoa</taxon>
        <taxon>Arthropoda</taxon>
        <taxon>Crustacea</taxon>
        <taxon>Multicrustacea</taxon>
        <taxon>Malacostraca</taxon>
        <taxon>Eumalacostraca</taxon>
        <taxon>Eucarida</taxon>
        <taxon>Decapoda</taxon>
        <taxon>Pleocyemata</taxon>
        <taxon>Anomura</taxon>
        <taxon>Galatheoidea</taxon>
        <taxon>Porcellanidae</taxon>
        <taxon>Petrolisthes</taxon>
    </lineage>
</organism>
<dbReference type="InterPro" id="IPR036910">
    <property type="entry name" value="HMG_box_dom_sf"/>
</dbReference>
<evidence type="ECO:0000256" key="1">
    <source>
        <dbReference type="PROSITE-ProRule" id="PRU00267"/>
    </source>
</evidence>
<protein>
    <recommendedName>
        <fullName evidence="4">HMG box domain-containing protein</fullName>
    </recommendedName>
</protein>
<dbReference type="EMBL" id="JAWQEG010001556">
    <property type="protein sequence ID" value="KAK3878459.1"/>
    <property type="molecule type" value="Genomic_DNA"/>
</dbReference>
<evidence type="ECO:0000256" key="2">
    <source>
        <dbReference type="SAM" id="Coils"/>
    </source>
</evidence>
<feature type="compositionally biased region" description="Low complexity" evidence="3">
    <location>
        <begin position="566"/>
        <end position="584"/>
    </location>
</feature>
<dbReference type="GO" id="GO:0045892">
    <property type="term" value="P:negative regulation of DNA-templated transcription"/>
    <property type="evidence" value="ECO:0007669"/>
    <property type="project" value="TreeGrafter"/>
</dbReference>
<feature type="compositionally biased region" description="Pro residues" evidence="3">
    <location>
        <begin position="670"/>
        <end position="696"/>
    </location>
</feature>
<dbReference type="PROSITE" id="PS50118">
    <property type="entry name" value="HMG_BOX_2"/>
    <property type="match status" value="1"/>
</dbReference>
<gene>
    <name evidence="5" type="ORF">Pcinc_016906</name>
</gene>
<comment type="caution">
    <text evidence="5">The sequence shown here is derived from an EMBL/GenBank/DDBJ whole genome shotgun (WGS) entry which is preliminary data.</text>
</comment>